<dbReference type="Gene3D" id="3.40.190.10">
    <property type="entry name" value="Periplasmic binding protein-like II"/>
    <property type="match status" value="2"/>
</dbReference>
<dbReference type="PANTHER" id="PTHR42941:SF1">
    <property type="entry name" value="SLL1037 PROTEIN"/>
    <property type="match status" value="1"/>
</dbReference>
<reference evidence="2" key="1">
    <citation type="submission" date="2020-08" db="EMBL/GenBank/DDBJ databases">
        <title>Ramlibacter sp. GTP1 16S ribosomal RNA gene genome sequencing and assembly.</title>
        <authorList>
            <person name="Kang M."/>
        </authorList>
    </citation>
    <scope>NUCLEOTIDE SEQUENCE</scope>
    <source>
        <strain evidence="2">GTP1</strain>
    </source>
</reference>
<name>A0A923S3J6_9BURK</name>
<evidence type="ECO:0000256" key="1">
    <source>
        <dbReference type="SAM" id="Phobius"/>
    </source>
</evidence>
<evidence type="ECO:0000313" key="3">
    <source>
        <dbReference type="Proteomes" id="UP000596827"/>
    </source>
</evidence>
<gene>
    <name evidence="2" type="ORF">H8R02_18625</name>
</gene>
<protein>
    <submittedName>
        <fullName evidence="2">TAXI family TRAP transporter solute-binding subunit</fullName>
    </submittedName>
</protein>
<dbReference type="Pfam" id="PF16868">
    <property type="entry name" value="NMT1_3"/>
    <property type="match status" value="1"/>
</dbReference>
<dbReference type="Proteomes" id="UP000596827">
    <property type="component" value="Unassembled WGS sequence"/>
</dbReference>
<accession>A0A923S3J6</accession>
<dbReference type="PANTHER" id="PTHR42941">
    <property type="entry name" value="SLL1037 PROTEIN"/>
    <property type="match status" value="1"/>
</dbReference>
<dbReference type="InterPro" id="IPR011852">
    <property type="entry name" value="TRAP_TAXI"/>
</dbReference>
<feature type="transmembrane region" description="Helical" evidence="1">
    <location>
        <begin position="328"/>
        <end position="351"/>
    </location>
</feature>
<proteinExistence type="predicted"/>
<dbReference type="RefSeq" id="WP_187082985.1">
    <property type="nucleotide sequence ID" value="NZ_JACORU010000007.1"/>
</dbReference>
<keyword evidence="3" id="KW-1185">Reference proteome</keyword>
<dbReference type="SUPFAM" id="SSF53850">
    <property type="entry name" value="Periplasmic binding protein-like II"/>
    <property type="match status" value="1"/>
</dbReference>
<keyword evidence="1" id="KW-0812">Transmembrane</keyword>
<organism evidence="2 3">
    <name type="scientific">Ramlibacter albus</name>
    <dbReference type="NCBI Taxonomy" id="2079448"/>
    <lineage>
        <taxon>Bacteria</taxon>
        <taxon>Pseudomonadati</taxon>
        <taxon>Pseudomonadota</taxon>
        <taxon>Betaproteobacteria</taxon>
        <taxon>Burkholderiales</taxon>
        <taxon>Comamonadaceae</taxon>
        <taxon>Ramlibacter</taxon>
    </lineage>
</organism>
<dbReference type="EMBL" id="JACORU010000007">
    <property type="protein sequence ID" value="MBC5766491.1"/>
    <property type="molecule type" value="Genomic_DNA"/>
</dbReference>
<dbReference type="NCBIfam" id="TIGR02122">
    <property type="entry name" value="TRAP_TAXI"/>
    <property type="match status" value="1"/>
</dbReference>
<keyword evidence="1" id="KW-0472">Membrane</keyword>
<evidence type="ECO:0000313" key="2">
    <source>
        <dbReference type="EMBL" id="MBC5766491.1"/>
    </source>
</evidence>
<sequence length="437" mass="47467">MAAAHLYQRKGLLIQLPIALAALVAMAVLWQLFLPMPAARVVLSSGDANGAYHAHALKYAEFMGRHGVDVDVQTSGGSVQNLRRLQGLEQPAAQLAIVQGGASAGPREAGAAKLVTLARVDVEPVWIFARTGGIDSLQQLQGQRVSLGPKGSGTRQLALLLLQQVRLTPRDIVDTDVSNMAAVEAFRAGTLDAAIMVGSPGSPVVRAMLQTPGVQIVQLSRTAALLERLPYLQVRLLPAGSLDPAARLPARDLSLLVTTASLVARADLAAPLQRLAAAAALEAHGGSGLFHRAGEFPSLRRVEFPASIEARHTLAQGLPWLEEQLPFFWAQLLVRLLVICLPVALVAWWAARLLPAYLHWLLESRLVRWYGELKYIENDLANDAVAGIQISRHLASLYDIERRMNALAVPSDLMPRWFTLKQHVDFVRVGLRRRSGR</sequence>
<dbReference type="AlphaFoldDB" id="A0A923S3J6"/>
<feature type="transmembrane region" description="Helical" evidence="1">
    <location>
        <begin position="12"/>
        <end position="33"/>
    </location>
</feature>
<keyword evidence="1" id="KW-1133">Transmembrane helix</keyword>
<comment type="caution">
    <text evidence="2">The sequence shown here is derived from an EMBL/GenBank/DDBJ whole genome shotgun (WGS) entry which is preliminary data.</text>
</comment>